<dbReference type="HAMAP" id="MF_01684">
    <property type="entry name" value="Salvage_MtnN"/>
    <property type="match status" value="1"/>
</dbReference>
<proteinExistence type="inferred from homology"/>
<sequence>MIGIIGAMDQEVALLLEKMDVQTRETIANCLFIKGTLQGKEIVLLKSGIGKVNAAMATTILHEKYQPTAVINTGSAGGLDSSLSIGDIVISDRVVHHDVDATAFDYHYGQVPGMPFYYESDPKLIQIVEATIQAIDQVGCKQGLIATGDSFVQKPEAVSKIKANFPDVIAAEMEAVAIAQVCHQYQTPFVVIRALSDIAGQESAQSFDEFIDQAAKHAAELIIKVVEQL</sequence>
<evidence type="ECO:0000256" key="1">
    <source>
        <dbReference type="ARBA" id="ARBA00004945"/>
    </source>
</evidence>
<comment type="catalytic activity">
    <reaction evidence="5">
        <text>5'-deoxyadenosine + H2O = 5-deoxy-D-ribose + adenine</text>
        <dbReference type="Rhea" id="RHEA:29859"/>
        <dbReference type="ChEBI" id="CHEBI:15377"/>
        <dbReference type="ChEBI" id="CHEBI:16708"/>
        <dbReference type="ChEBI" id="CHEBI:17319"/>
        <dbReference type="ChEBI" id="CHEBI:149540"/>
        <dbReference type="EC" id="3.2.2.9"/>
    </reaction>
</comment>
<evidence type="ECO:0000256" key="2">
    <source>
        <dbReference type="ARBA" id="ARBA00022605"/>
    </source>
</evidence>
<dbReference type="NCBIfam" id="TIGR01704">
    <property type="entry name" value="MTA_SAH-Nsdase"/>
    <property type="match status" value="1"/>
</dbReference>
<feature type="active site" description="Proton donor" evidence="5">
    <location>
        <position position="197"/>
    </location>
</feature>
<dbReference type="Proteomes" id="UP001501734">
    <property type="component" value="Unassembled WGS sequence"/>
</dbReference>
<keyword evidence="3 5" id="KW-0378">Hydrolase</keyword>
<feature type="active site" description="Proton acceptor" evidence="5">
    <location>
        <position position="11"/>
    </location>
</feature>
<dbReference type="InterPro" id="IPR000845">
    <property type="entry name" value="Nucleoside_phosphorylase_d"/>
</dbReference>
<dbReference type="InterPro" id="IPR010049">
    <property type="entry name" value="MTA_SAH_Nsdase"/>
</dbReference>
<dbReference type="Gene3D" id="3.40.50.1580">
    <property type="entry name" value="Nucleoside phosphorylase domain"/>
    <property type="match status" value="1"/>
</dbReference>
<comment type="similarity">
    <text evidence="5">Belongs to the PNP/UDP phosphorylase family. MtnN subfamily.</text>
</comment>
<evidence type="ECO:0000313" key="7">
    <source>
        <dbReference type="EMBL" id="GAA4074131.1"/>
    </source>
</evidence>
<dbReference type="SUPFAM" id="SSF53167">
    <property type="entry name" value="Purine and uridine phosphorylases"/>
    <property type="match status" value="1"/>
</dbReference>
<evidence type="ECO:0000256" key="4">
    <source>
        <dbReference type="ARBA" id="ARBA00023167"/>
    </source>
</evidence>
<accession>A0ABP7VTM4</accession>
<dbReference type="Pfam" id="PF01048">
    <property type="entry name" value="PNP_UDP_1"/>
    <property type="match status" value="1"/>
</dbReference>
<comment type="catalytic activity">
    <reaction evidence="5">
        <text>S-adenosyl-L-homocysteine + H2O = S-(5-deoxy-D-ribos-5-yl)-L-homocysteine + adenine</text>
        <dbReference type="Rhea" id="RHEA:17805"/>
        <dbReference type="ChEBI" id="CHEBI:15377"/>
        <dbReference type="ChEBI" id="CHEBI:16708"/>
        <dbReference type="ChEBI" id="CHEBI:57856"/>
        <dbReference type="ChEBI" id="CHEBI:58195"/>
        <dbReference type="EC" id="3.2.2.9"/>
    </reaction>
</comment>
<evidence type="ECO:0000256" key="3">
    <source>
        <dbReference type="ARBA" id="ARBA00022801"/>
    </source>
</evidence>
<gene>
    <name evidence="5 7" type="primary">mtnN</name>
    <name evidence="7" type="ORF">GCM10022410_19180</name>
</gene>
<keyword evidence="2 5" id="KW-0028">Amino-acid biosynthesis</keyword>
<comment type="pathway">
    <text evidence="1 5">Amino-acid biosynthesis; L-methionine biosynthesis via salvage pathway; S-methyl-5-thio-alpha-D-ribose 1-phosphate from S-methyl-5'-thioadenosine (hydrolase route): step 1/2.</text>
</comment>
<comment type="caution">
    <text evidence="7">The sequence shown here is derived from an EMBL/GenBank/DDBJ whole genome shotgun (WGS) entry which is preliminary data.</text>
</comment>
<feature type="binding site" evidence="5">
    <location>
        <position position="77"/>
    </location>
    <ligand>
        <name>substrate</name>
    </ligand>
</feature>
<keyword evidence="8" id="KW-1185">Reference proteome</keyword>
<dbReference type="PANTHER" id="PTHR46832:SF1">
    <property type="entry name" value="5'-METHYLTHIOADENOSINE_S-ADENOSYLHOMOCYSTEINE NUCLEOSIDASE"/>
    <property type="match status" value="1"/>
</dbReference>
<organism evidence="7 8">
    <name type="scientific">Amphibacillus indicireducens</name>
    <dbReference type="NCBI Taxonomy" id="1076330"/>
    <lineage>
        <taxon>Bacteria</taxon>
        <taxon>Bacillati</taxon>
        <taxon>Bacillota</taxon>
        <taxon>Bacilli</taxon>
        <taxon>Bacillales</taxon>
        <taxon>Bacillaceae</taxon>
        <taxon>Amphibacillus</taxon>
    </lineage>
</organism>
<dbReference type="CDD" id="cd09008">
    <property type="entry name" value="MTAN"/>
    <property type="match status" value="1"/>
</dbReference>
<dbReference type="NCBIfam" id="NF004079">
    <property type="entry name" value="PRK05584.1"/>
    <property type="match status" value="1"/>
</dbReference>
<dbReference type="EC" id="3.2.2.9" evidence="5"/>
<evidence type="ECO:0000256" key="5">
    <source>
        <dbReference type="HAMAP-Rule" id="MF_01684"/>
    </source>
</evidence>
<keyword evidence="4 5" id="KW-0486">Methionine biosynthesis</keyword>
<protein>
    <recommendedName>
        <fullName evidence="5">5'-methylthioadenosine/S-adenosylhomocysteine nucleosidase</fullName>
        <shortName evidence="5">MTA/SAH nucleosidase</shortName>
        <shortName evidence="5">MTAN</shortName>
        <ecNumber evidence="5">3.2.2.9</ecNumber>
    </recommendedName>
    <alternativeName>
        <fullName evidence="5">5'-deoxyadenosine nucleosidase</fullName>
        <shortName evidence="5">DOA nucleosidase</shortName>
        <shortName evidence="5">dAdo nucleosidase</shortName>
    </alternativeName>
    <alternativeName>
        <fullName evidence="5">5'-methylthioadenosine nucleosidase</fullName>
        <shortName evidence="5">MTA nucleosidase</shortName>
    </alternativeName>
    <alternativeName>
        <fullName evidence="5">S-adenosylhomocysteine nucleosidase</fullName>
        <shortName evidence="5">AdoHcy nucleosidase</shortName>
        <shortName evidence="5">SAH nucleosidase</shortName>
        <shortName evidence="5">SRH nucleosidase</shortName>
    </alternativeName>
</protein>
<evidence type="ECO:0000259" key="6">
    <source>
        <dbReference type="Pfam" id="PF01048"/>
    </source>
</evidence>
<dbReference type="EMBL" id="BAABDL010000104">
    <property type="protein sequence ID" value="GAA4074131.1"/>
    <property type="molecule type" value="Genomic_DNA"/>
</dbReference>
<comment type="function">
    <text evidence="5">Catalyzes the irreversible cleavage of the glycosidic bond in both 5'-methylthioadenosine (MTA) and S-adenosylhomocysteine (SAH/AdoHcy) to adenine and the corresponding thioribose, 5'-methylthioribose and S-ribosylhomocysteine, respectively. Also cleaves 5'-deoxyadenosine, a toxic by-product of radical S-adenosylmethionine (SAM) enzymes, into 5-deoxyribose and adenine.</text>
</comment>
<reference evidence="8" key="1">
    <citation type="journal article" date="2019" name="Int. J. Syst. Evol. Microbiol.">
        <title>The Global Catalogue of Microorganisms (GCM) 10K type strain sequencing project: providing services to taxonomists for standard genome sequencing and annotation.</title>
        <authorList>
            <consortium name="The Broad Institute Genomics Platform"/>
            <consortium name="The Broad Institute Genome Sequencing Center for Infectious Disease"/>
            <person name="Wu L."/>
            <person name="Ma J."/>
        </authorList>
    </citation>
    <scope>NUCLEOTIDE SEQUENCE [LARGE SCALE GENOMIC DNA]</scope>
    <source>
        <strain evidence="8">JCM 17250</strain>
    </source>
</reference>
<feature type="domain" description="Nucleoside phosphorylase" evidence="6">
    <location>
        <begin position="2"/>
        <end position="226"/>
    </location>
</feature>
<dbReference type="InterPro" id="IPR035994">
    <property type="entry name" value="Nucleoside_phosphorylase_sf"/>
</dbReference>
<evidence type="ECO:0000313" key="8">
    <source>
        <dbReference type="Proteomes" id="UP001501734"/>
    </source>
</evidence>
<dbReference type="PANTHER" id="PTHR46832">
    <property type="entry name" value="5'-METHYLTHIOADENOSINE/S-ADENOSYLHOMOCYSTEINE NUCLEOSIDASE"/>
    <property type="match status" value="1"/>
</dbReference>
<feature type="binding site" evidence="5">
    <location>
        <begin position="173"/>
        <end position="174"/>
    </location>
    <ligand>
        <name>substrate</name>
    </ligand>
</feature>
<comment type="catalytic activity">
    <reaction evidence="5">
        <text>S-methyl-5'-thioadenosine + H2O = 5-(methylsulfanyl)-D-ribose + adenine</text>
        <dbReference type="Rhea" id="RHEA:13617"/>
        <dbReference type="ChEBI" id="CHEBI:15377"/>
        <dbReference type="ChEBI" id="CHEBI:16708"/>
        <dbReference type="ChEBI" id="CHEBI:17509"/>
        <dbReference type="ChEBI" id="CHEBI:78440"/>
        <dbReference type="EC" id="3.2.2.9"/>
    </reaction>
</comment>
<feature type="binding site" evidence="5">
    <location>
        <position position="152"/>
    </location>
    <ligand>
        <name>substrate</name>
    </ligand>
</feature>
<name>A0ABP7VTM4_9BACI</name>